<dbReference type="EMBL" id="KN837156">
    <property type="protein sequence ID" value="KIJ38942.1"/>
    <property type="molecule type" value="Genomic_DNA"/>
</dbReference>
<dbReference type="HOGENOM" id="CLU_075135_0_0_1"/>
<dbReference type="Proteomes" id="UP000054279">
    <property type="component" value="Unassembled WGS sequence"/>
</dbReference>
<evidence type="ECO:0000313" key="2">
    <source>
        <dbReference type="EMBL" id="KIJ38942.1"/>
    </source>
</evidence>
<gene>
    <name evidence="2" type="ORF">M422DRAFT_258349</name>
</gene>
<evidence type="ECO:0000313" key="3">
    <source>
        <dbReference type="Proteomes" id="UP000054279"/>
    </source>
</evidence>
<name>A0A0C9VBP0_SPHS4</name>
<sequence length="321" mass="35423">MAEYGVWSMEYGVWSMEYAEYGSLTVFPDLKTIACQHGQTVTHVSSSPQPGSEPCFLTAQDQHANRQHHAQSRGLVNSQGQPLGPLPPPTRPRRQMTGTTDTSGLPGLPPGDNPQENNNSDHGNQSPHPSRNNSPRGNTGGGGNRPPDDGDNGDNSDGGPPPDPPPDGDDPNNFADDICYPFDGSDPNKLKSYASGRKKVGYTLTFLKGTALEFFKPYILAEDDPDYVEPTFFTDWIAFKQILLDNFSSTFPEEEAEMALEKLAFPDGGWATKYFIQFAKYKAHTNFGDHAYQHIAYRALPKRLKDHITDITPQPDSYEDL</sequence>
<feature type="compositionally biased region" description="Polar residues" evidence="1">
    <location>
        <begin position="114"/>
        <end position="129"/>
    </location>
</feature>
<accession>A0A0C9VBP0</accession>
<reference evidence="2 3" key="1">
    <citation type="submission" date="2014-06" db="EMBL/GenBank/DDBJ databases">
        <title>Evolutionary Origins and Diversification of the Mycorrhizal Mutualists.</title>
        <authorList>
            <consortium name="DOE Joint Genome Institute"/>
            <consortium name="Mycorrhizal Genomics Consortium"/>
            <person name="Kohler A."/>
            <person name="Kuo A."/>
            <person name="Nagy L.G."/>
            <person name="Floudas D."/>
            <person name="Copeland A."/>
            <person name="Barry K.W."/>
            <person name="Cichocki N."/>
            <person name="Veneault-Fourrey C."/>
            <person name="LaButti K."/>
            <person name="Lindquist E.A."/>
            <person name="Lipzen A."/>
            <person name="Lundell T."/>
            <person name="Morin E."/>
            <person name="Murat C."/>
            <person name="Riley R."/>
            <person name="Ohm R."/>
            <person name="Sun H."/>
            <person name="Tunlid A."/>
            <person name="Henrissat B."/>
            <person name="Grigoriev I.V."/>
            <person name="Hibbett D.S."/>
            <person name="Martin F."/>
        </authorList>
    </citation>
    <scope>NUCLEOTIDE SEQUENCE [LARGE SCALE GENOMIC DNA]</scope>
    <source>
        <strain evidence="2 3">SS14</strain>
    </source>
</reference>
<protein>
    <recommendedName>
        <fullName evidence="4">Retrotransposon gag domain-containing protein</fullName>
    </recommendedName>
</protein>
<dbReference type="AlphaFoldDB" id="A0A0C9VBP0"/>
<dbReference type="OrthoDB" id="5552562at2759"/>
<feature type="region of interest" description="Disordered" evidence="1">
    <location>
        <begin position="61"/>
        <end position="181"/>
    </location>
</feature>
<evidence type="ECO:0000256" key="1">
    <source>
        <dbReference type="SAM" id="MobiDB-lite"/>
    </source>
</evidence>
<keyword evidence="3" id="KW-1185">Reference proteome</keyword>
<evidence type="ECO:0008006" key="4">
    <source>
        <dbReference type="Google" id="ProtNLM"/>
    </source>
</evidence>
<proteinExistence type="predicted"/>
<organism evidence="2 3">
    <name type="scientific">Sphaerobolus stellatus (strain SS14)</name>
    <dbReference type="NCBI Taxonomy" id="990650"/>
    <lineage>
        <taxon>Eukaryota</taxon>
        <taxon>Fungi</taxon>
        <taxon>Dikarya</taxon>
        <taxon>Basidiomycota</taxon>
        <taxon>Agaricomycotina</taxon>
        <taxon>Agaricomycetes</taxon>
        <taxon>Phallomycetidae</taxon>
        <taxon>Geastrales</taxon>
        <taxon>Sphaerobolaceae</taxon>
        <taxon>Sphaerobolus</taxon>
    </lineage>
</organism>